<evidence type="ECO:0000313" key="15">
    <source>
        <dbReference type="EMBL" id="MDK2593674.1"/>
    </source>
</evidence>
<keyword evidence="7" id="KW-0479">Metal-binding</keyword>
<evidence type="ECO:0000256" key="13">
    <source>
        <dbReference type="SAM" id="Phobius"/>
    </source>
</evidence>
<keyword evidence="8" id="KW-0249">Electron transport</keyword>
<protein>
    <submittedName>
        <fullName evidence="15">Cytochrome b</fullName>
    </submittedName>
</protein>
<evidence type="ECO:0000256" key="3">
    <source>
        <dbReference type="ARBA" id="ARBA00022448"/>
    </source>
</evidence>
<feature type="transmembrane region" description="Helical" evidence="13">
    <location>
        <begin position="94"/>
        <end position="112"/>
    </location>
</feature>
<dbReference type="PANTHER" id="PTHR30529:SF1">
    <property type="entry name" value="CYTOCHROME B561 HOMOLOG 2"/>
    <property type="match status" value="1"/>
</dbReference>
<dbReference type="InterPro" id="IPR016174">
    <property type="entry name" value="Di-haem_cyt_TM"/>
</dbReference>
<dbReference type="InterPro" id="IPR011577">
    <property type="entry name" value="Cyt_b561_bac/Ni-Hgenase"/>
</dbReference>
<feature type="transmembrane region" description="Helical" evidence="13">
    <location>
        <begin position="142"/>
        <end position="162"/>
    </location>
</feature>
<keyword evidence="11 13" id="KW-0472">Membrane</keyword>
<keyword evidence="6 13" id="KW-0812">Transmembrane</keyword>
<keyword evidence="10" id="KW-0408">Iron</keyword>
<evidence type="ECO:0000256" key="1">
    <source>
        <dbReference type="ARBA" id="ARBA00001970"/>
    </source>
</evidence>
<evidence type="ECO:0000256" key="6">
    <source>
        <dbReference type="ARBA" id="ARBA00022692"/>
    </source>
</evidence>
<evidence type="ECO:0000259" key="14">
    <source>
        <dbReference type="Pfam" id="PF01292"/>
    </source>
</evidence>
<evidence type="ECO:0000256" key="9">
    <source>
        <dbReference type="ARBA" id="ARBA00022989"/>
    </source>
</evidence>
<feature type="transmembrane region" description="Helical" evidence="13">
    <location>
        <begin position="12"/>
        <end position="34"/>
    </location>
</feature>
<keyword evidence="3" id="KW-0813">Transport</keyword>
<comment type="cofactor">
    <cofactor evidence="1">
        <name>heme b</name>
        <dbReference type="ChEBI" id="CHEBI:60344"/>
    </cofactor>
</comment>
<accession>A0ABT7EFY9</accession>
<evidence type="ECO:0000256" key="7">
    <source>
        <dbReference type="ARBA" id="ARBA00022723"/>
    </source>
</evidence>
<feature type="transmembrane region" description="Helical" evidence="13">
    <location>
        <begin position="54"/>
        <end position="73"/>
    </location>
</feature>
<evidence type="ECO:0000256" key="2">
    <source>
        <dbReference type="ARBA" id="ARBA00004651"/>
    </source>
</evidence>
<dbReference type="Gene3D" id="1.20.950.20">
    <property type="entry name" value="Transmembrane di-heme cytochromes, Chain C"/>
    <property type="match status" value="2"/>
</dbReference>
<dbReference type="RefSeq" id="WP_211012257.1">
    <property type="nucleotide sequence ID" value="NZ_JASJUT010000001.1"/>
</dbReference>
<organism evidence="15 16">
    <name type="scientific">Pseudoalteromonas obscura</name>
    <dbReference type="NCBI Taxonomy" id="3048491"/>
    <lineage>
        <taxon>Bacteria</taxon>
        <taxon>Pseudomonadati</taxon>
        <taxon>Pseudomonadota</taxon>
        <taxon>Gammaproteobacteria</taxon>
        <taxon>Alteromonadales</taxon>
        <taxon>Pseudoalteromonadaceae</taxon>
        <taxon>Pseudoalteromonas</taxon>
    </lineage>
</organism>
<dbReference type="InterPro" id="IPR052168">
    <property type="entry name" value="Cytochrome_b561_oxidase"/>
</dbReference>
<dbReference type="EMBL" id="JASJUT010000001">
    <property type="protein sequence ID" value="MDK2593674.1"/>
    <property type="molecule type" value="Genomic_DNA"/>
</dbReference>
<keyword evidence="4" id="KW-1003">Cell membrane</keyword>
<comment type="subcellular location">
    <subcellularLocation>
        <location evidence="2">Cell membrane</location>
        <topology evidence="2">Multi-pass membrane protein</topology>
    </subcellularLocation>
</comment>
<dbReference type="SUPFAM" id="SSF81342">
    <property type="entry name" value="Transmembrane di-heme cytochromes"/>
    <property type="match status" value="1"/>
</dbReference>
<comment type="caution">
    <text evidence="15">The sequence shown here is derived from an EMBL/GenBank/DDBJ whole genome shotgun (WGS) entry which is preliminary data.</text>
</comment>
<reference evidence="15 16" key="1">
    <citation type="submission" date="2023-05" db="EMBL/GenBank/DDBJ databases">
        <title>Pseudoalteromonas ardens sp. nov., Pseudoalteromonas obscura sp. nov., and Pseudoalteromonas umbrosa sp. nov., isolated from the coral Montipora capitata.</title>
        <authorList>
            <person name="Thomas E.M."/>
            <person name="Smith E.M."/>
            <person name="Papke E."/>
            <person name="Shlafstein M.D."/>
            <person name="Oline D.K."/>
            <person name="Videau P."/>
            <person name="Saw J.H."/>
            <person name="Strangman W.K."/>
            <person name="Ushijima B."/>
        </authorList>
    </citation>
    <scope>NUCLEOTIDE SEQUENCE [LARGE SCALE GENOMIC DNA]</scope>
    <source>
        <strain evidence="15 16">P94</strain>
    </source>
</reference>
<dbReference type="PANTHER" id="PTHR30529">
    <property type="entry name" value="CYTOCHROME B561"/>
    <property type="match status" value="1"/>
</dbReference>
<dbReference type="Proteomes" id="UP001231915">
    <property type="component" value="Unassembled WGS sequence"/>
</dbReference>
<keyword evidence="5" id="KW-0349">Heme</keyword>
<evidence type="ECO:0000256" key="8">
    <source>
        <dbReference type="ARBA" id="ARBA00022982"/>
    </source>
</evidence>
<evidence type="ECO:0000256" key="4">
    <source>
        <dbReference type="ARBA" id="ARBA00022475"/>
    </source>
</evidence>
<feature type="domain" description="Cytochrome b561 bacterial/Ni-hydrogenase" evidence="14">
    <location>
        <begin position="9"/>
        <end position="177"/>
    </location>
</feature>
<name>A0ABT7EFY9_9GAMM</name>
<evidence type="ECO:0000256" key="11">
    <source>
        <dbReference type="ARBA" id="ARBA00023136"/>
    </source>
</evidence>
<evidence type="ECO:0000256" key="10">
    <source>
        <dbReference type="ARBA" id="ARBA00023004"/>
    </source>
</evidence>
<proteinExistence type="inferred from homology"/>
<evidence type="ECO:0000256" key="12">
    <source>
        <dbReference type="ARBA" id="ARBA00037975"/>
    </source>
</evidence>
<evidence type="ECO:0000256" key="5">
    <source>
        <dbReference type="ARBA" id="ARBA00022617"/>
    </source>
</evidence>
<sequence>MLKNSNQSYGWVSIAVHWLMALAIFFMFGLGLYMVELTYYDPWYKGSLDLHKSLGIILMGLWLFRFVWRCINIKPQELPGPKLEQLAARLGHQVLYILMLLLLLSGYFISTADGKPISVFELFEVPALPWSFDNQEDIVGDIHFWLAWGLIGFVAVHIMAALKHQLINKDGGLSRILKASK</sequence>
<comment type="similarity">
    <text evidence="12">Belongs to the cytochrome b561 family.</text>
</comment>
<evidence type="ECO:0000313" key="16">
    <source>
        <dbReference type="Proteomes" id="UP001231915"/>
    </source>
</evidence>
<gene>
    <name evidence="15" type="ORF">QNM18_01165</name>
</gene>
<keyword evidence="9 13" id="KW-1133">Transmembrane helix</keyword>
<keyword evidence="16" id="KW-1185">Reference proteome</keyword>
<dbReference type="Pfam" id="PF01292">
    <property type="entry name" value="Ni_hydr_CYTB"/>
    <property type="match status" value="1"/>
</dbReference>